<name>A0A0E3BQR8_LEPBO</name>
<proteinExistence type="predicted"/>
<organism evidence="1">
    <name type="scientific">Leptospira borgpetersenii serovar Ballum</name>
    <dbReference type="NCBI Taxonomy" id="280505"/>
    <lineage>
        <taxon>Bacteria</taxon>
        <taxon>Pseudomonadati</taxon>
        <taxon>Spirochaetota</taxon>
        <taxon>Spirochaetia</taxon>
        <taxon>Leptospirales</taxon>
        <taxon>Leptospiraceae</taxon>
        <taxon>Leptospira</taxon>
    </lineage>
</organism>
<sequence length="76" mass="8691">MQLTFLTVSFISNHPIKMPIHFFNSVAPFFSKGLLFLRWGYGVRVLWEMQAPKIFDFGNGFGLGEELSMVRAACFV</sequence>
<protein>
    <submittedName>
        <fullName evidence="1">Uncharacterized protein</fullName>
    </submittedName>
</protein>
<gene>
    <name evidence="1" type="ORF">LBBP_00596</name>
</gene>
<evidence type="ECO:0000313" key="1">
    <source>
        <dbReference type="EMBL" id="ALO24942.1"/>
    </source>
</evidence>
<dbReference type="RefSeq" id="WP_002736192.1">
    <property type="nucleotide sequence ID" value="NZ_CP012029.1"/>
</dbReference>
<accession>A0A0E3BQR8</accession>
<dbReference type="PATRIC" id="fig|280505.15.peg.583"/>
<dbReference type="AlphaFoldDB" id="A0A0E3BQR8"/>
<dbReference type="GeneID" id="89223847"/>
<reference evidence="1 2" key="1">
    <citation type="journal article" date="2015" name="PLoS Negl. Trop. Dis.">
        <title>Distribution of Plasmids in Distinct Leptospira Pathogenic Species.</title>
        <authorList>
            <person name="Wang Y."/>
            <person name="Zhuang X."/>
            <person name="Zhong Y."/>
            <person name="Zhang C."/>
            <person name="Zhang Y."/>
            <person name="Zeng L."/>
            <person name="Zhu Y."/>
            <person name="He P."/>
            <person name="Dong K."/>
            <person name="Pal U."/>
            <person name="Guo X."/>
            <person name="Qin J."/>
        </authorList>
    </citation>
    <scope>NUCLEOTIDE SEQUENCE [LARGE SCALE GENOMIC DNA]</scope>
    <source>
        <strain evidence="1 2">56604</strain>
    </source>
</reference>
<evidence type="ECO:0000313" key="2">
    <source>
        <dbReference type="Proteomes" id="UP000058857"/>
    </source>
</evidence>
<dbReference type="EMBL" id="CP012029">
    <property type="protein sequence ID" value="ALO24942.1"/>
    <property type="molecule type" value="Genomic_DNA"/>
</dbReference>
<dbReference type="Proteomes" id="UP000058857">
    <property type="component" value="Chromosome 1"/>
</dbReference>